<name>A0A8T1AG19_9STRA</name>
<evidence type="ECO:0000256" key="1">
    <source>
        <dbReference type="SAM" id="MobiDB-lite"/>
    </source>
</evidence>
<feature type="region of interest" description="Disordered" evidence="1">
    <location>
        <begin position="1"/>
        <end position="41"/>
    </location>
</feature>
<evidence type="ECO:0000313" key="3">
    <source>
        <dbReference type="Proteomes" id="UP000774804"/>
    </source>
</evidence>
<reference evidence="2" key="1">
    <citation type="submission" date="2018-10" db="EMBL/GenBank/DDBJ databases">
        <title>Effector identification in a new, highly contiguous assembly of the strawberry crown rot pathogen Phytophthora cactorum.</title>
        <authorList>
            <person name="Armitage A.D."/>
            <person name="Nellist C.F."/>
            <person name="Bates H."/>
            <person name="Vickerstaff R.J."/>
            <person name="Harrison R.J."/>
        </authorList>
    </citation>
    <scope>NUCLEOTIDE SEQUENCE</scope>
    <source>
        <strain evidence="2">4032</strain>
    </source>
</reference>
<sequence>MHLIAKLPTPEETKIADGDPMETQITLTDESGDQSSELRKG</sequence>
<comment type="caution">
    <text evidence="2">The sequence shown here is derived from an EMBL/GenBank/DDBJ whole genome shotgun (WGS) entry which is preliminary data.</text>
</comment>
<protein>
    <submittedName>
        <fullName evidence="2">Uncharacterized protein</fullName>
    </submittedName>
</protein>
<dbReference type="EMBL" id="RCMI01002170">
    <property type="protein sequence ID" value="KAG2878228.1"/>
    <property type="molecule type" value="Genomic_DNA"/>
</dbReference>
<proteinExistence type="predicted"/>
<gene>
    <name evidence="2" type="ORF">PC115_g23130</name>
</gene>
<accession>A0A8T1AG19</accession>
<feature type="compositionally biased region" description="Polar residues" evidence="1">
    <location>
        <begin position="23"/>
        <end position="35"/>
    </location>
</feature>
<dbReference type="Proteomes" id="UP000774804">
    <property type="component" value="Unassembled WGS sequence"/>
</dbReference>
<dbReference type="AlphaFoldDB" id="A0A8T1AG19"/>
<evidence type="ECO:0000313" key="2">
    <source>
        <dbReference type="EMBL" id="KAG2878228.1"/>
    </source>
</evidence>
<organism evidence="2 3">
    <name type="scientific">Phytophthora cactorum</name>
    <dbReference type="NCBI Taxonomy" id="29920"/>
    <lineage>
        <taxon>Eukaryota</taxon>
        <taxon>Sar</taxon>
        <taxon>Stramenopiles</taxon>
        <taxon>Oomycota</taxon>
        <taxon>Peronosporomycetes</taxon>
        <taxon>Peronosporales</taxon>
        <taxon>Peronosporaceae</taxon>
        <taxon>Phytophthora</taxon>
    </lineage>
</organism>